<keyword evidence="4" id="KW-0812">Transmembrane</keyword>
<feature type="region of interest" description="Disordered" evidence="8">
    <location>
        <begin position="233"/>
        <end position="268"/>
    </location>
</feature>
<reference evidence="11" key="1">
    <citation type="submission" date="2016-07" db="EMBL/GenBank/DDBJ databases">
        <authorList>
            <person name="Florea S."/>
            <person name="Webb J.S."/>
            <person name="Jaromczyk J."/>
            <person name="Schardl C.L."/>
        </authorList>
    </citation>
    <scope>NUCLEOTIDE SEQUENCE [LARGE SCALE GENOMIC DNA]</scope>
    <source>
        <strain evidence="11">MIT 01-6242</strain>
    </source>
</reference>
<dbReference type="PANTHER" id="PTHR30069:SF27">
    <property type="entry name" value="BLL4766 PROTEIN"/>
    <property type="match status" value="1"/>
</dbReference>
<evidence type="ECO:0000256" key="3">
    <source>
        <dbReference type="ARBA" id="ARBA00022452"/>
    </source>
</evidence>
<feature type="domain" description="TonB-dependent receptor-like beta-barrel" evidence="9">
    <location>
        <begin position="22"/>
        <end position="498"/>
    </location>
</feature>
<evidence type="ECO:0000259" key="9">
    <source>
        <dbReference type="Pfam" id="PF00593"/>
    </source>
</evidence>
<dbReference type="GO" id="GO:0009279">
    <property type="term" value="C:cell outer membrane"/>
    <property type="evidence" value="ECO:0007669"/>
    <property type="project" value="UniProtKB-SubCell"/>
</dbReference>
<dbReference type="STRING" id="222136.BBW65_02855"/>
<evidence type="ECO:0000256" key="7">
    <source>
        <dbReference type="ARBA" id="ARBA00023237"/>
    </source>
</evidence>
<keyword evidence="3" id="KW-1134">Transmembrane beta strand</keyword>
<dbReference type="InterPro" id="IPR036942">
    <property type="entry name" value="Beta-barrel_TonB_sf"/>
</dbReference>
<dbReference type="GO" id="GO:0044718">
    <property type="term" value="P:siderophore transmembrane transport"/>
    <property type="evidence" value="ECO:0007669"/>
    <property type="project" value="TreeGrafter"/>
</dbReference>
<dbReference type="PANTHER" id="PTHR30069">
    <property type="entry name" value="TONB-DEPENDENT OUTER MEMBRANE RECEPTOR"/>
    <property type="match status" value="1"/>
</dbReference>
<organism evidence="10 11">
    <name type="scientific">Helicobacter enhydrae</name>
    <dbReference type="NCBI Taxonomy" id="222136"/>
    <lineage>
        <taxon>Bacteria</taxon>
        <taxon>Pseudomonadati</taxon>
        <taxon>Campylobacterota</taxon>
        <taxon>Epsilonproteobacteria</taxon>
        <taxon>Campylobacterales</taxon>
        <taxon>Helicobacteraceae</taxon>
        <taxon>Helicobacter</taxon>
    </lineage>
</organism>
<evidence type="ECO:0000256" key="2">
    <source>
        <dbReference type="ARBA" id="ARBA00022448"/>
    </source>
</evidence>
<keyword evidence="6" id="KW-0472">Membrane</keyword>
<evidence type="ECO:0000256" key="5">
    <source>
        <dbReference type="ARBA" id="ARBA00023077"/>
    </source>
</evidence>
<dbReference type="EMBL" id="CP016503">
    <property type="protein sequence ID" value="ANV98741.1"/>
    <property type="molecule type" value="Genomic_DNA"/>
</dbReference>
<keyword evidence="2" id="KW-0813">Transport</keyword>
<accession>A0A1B1U7N7</accession>
<evidence type="ECO:0000256" key="4">
    <source>
        <dbReference type="ARBA" id="ARBA00022692"/>
    </source>
</evidence>
<dbReference type="InterPro" id="IPR000531">
    <property type="entry name" value="Beta-barrel_TonB"/>
</dbReference>
<comment type="subcellular location">
    <subcellularLocation>
        <location evidence="1">Cell outer membrane</location>
        <topology evidence="1">Multi-pass membrane protein</topology>
    </subcellularLocation>
</comment>
<evidence type="ECO:0000313" key="10">
    <source>
        <dbReference type="EMBL" id="ANV98741.1"/>
    </source>
</evidence>
<evidence type="ECO:0000256" key="8">
    <source>
        <dbReference type="SAM" id="MobiDB-lite"/>
    </source>
</evidence>
<keyword evidence="5" id="KW-0798">TonB box</keyword>
<dbReference type="SUPFAM" id="SSF56935">
    <property type="entry name" value="Porins"/>
    <property type="match status" value="1"/>
</dbReference>
<dbReference type="AlphaFoldDB" id="A0A1B1U7N7"/>
<dbReference type="InterPro" id="IPR039426">
    <property type="entry name" value="TonB-dep_rcpt-like"/>
</dbReference>
<dbReference type="KEGG" id="het:BBW65_02855"/>
<dbReference type="Pfam" id="PF00593">
    <property type="entry name" value="TonB_dep_Rec_b-barrel"/>
    <property type="match status" value="1"/>
</dbReference>
<dbReference type="GO" id="GO:0015344">
    <property type="term" value="F:siderophore uptake transmembrane transporter activity"/>
    <property type="evidence" value="ECO:0007669"/>
    <property type="project" value="TreeGrafter"/>
</dbReference>
<keyword evidence="11" id="KW-1185">Reference proteome</keyword>
<protein>
    <recommendedName>
        <fullName evidence="9">TonB-dependent receptor-like beta-barrel domain-containing protein</fullName>
    </recommendedName>
</protein>
<evidence type="ECO:0000256" key="1">
    <source>
        <dbReference type="ARBA" id="ARBA00004571"/>
    </source>
</evidence>
<evidence type="ECO:0000313" key="11">
    <source>
        <dbReference type="Proteomes" id="UP000092884"/>
    </source>
</evidence>
<keyword evidence="7" id="KW-0998">Cell outer membrane</keyword>
<dbReference type="Proteomes" id="UP000092884">
    <property type="component" value="Chromosome"/>
</dbReference>
<dbReference type="Gene3D" id="2.40.170.20">
    <property type="entry name" value="TonB-dependent receptor, beta-barrel domain"/>
    <property type="match status" value="1"/>
</dbReference>
<name>A0A1B1U7N7_9HELI</name>
<proteinExistence type="predicted"/>
<evidence type="ECO:0000256" key="6">
    <source>
        <dbReference type="ARBA" id="ARBA00023136"/>
    </source>
</evidence>
<gene>
    <name evidence="10" type="ORF">BBW65_02855</name>
</gene>
<sequence length="536" mass="61023">MNPSNSIGIDLDYFGSQENTTPLLHFADIANPTKKDRFKAGNGKIKTLQNRISVGANYDLSLSSSQKLNIKAFFQNYNLKYQDNLQIMDYHYASFNLPNTHINQDGSQFLDRKIGLEMQYNLKHENGNLIIGLDSIYNTGERNLNFDIDWKGDIKIPIPPKLIMQLSSYKHLIQTKVNANKWSNSLFLIEKYDFTQSFSLTAGGRYELAYYSGHRNLYNDMNIGMNIGMKPAAGSRGEQIEHPQTTRSHLSQRHLGTPSYGERASSPRTPYTLNKEFSQITHNYALELTPAFYFQAGNVYVKYEKGFRSPSPDNLTSRSGSGKSHPYLDTNVKSEDYHTFEVGSKLFAGDFAFFSLAGYYTLTQNEIYTIGSAHSGNGFKVGNYKLTQRAGAEIVGEQGFFDERLRLIESFSYVDARILDSGIASVQNNTLIPYVSNYKATLGLNYTFVPNWTFWINQSFVGSQKDTAQNTIPAYNLTDFGFNFNHQSFSLSFGIRNLFDSFYYDFYNKDKSDEIVGYAFLIAQGRSYFLEGHYKF</sequence>